<evidence type="ECO:0000313" key="2">
    <source>
        <dbReference type="Proteomes" id="UP000299102"/>
    </source>
</evidence>
<sequence length="108" mass="12073">MSDGKNNGPRSELSLTRRNTKAVGLESCLLTTCPSGHEEQLVLPDLDRKAKDRFADDCDPNRYRQIRKRRVDQSSATATIVTTIVTTITITLDRQQLNESAIDVAIEQ</sequence>
<name>A0A4C1ZDZ2_EUMVA</name>
<dbReference type="EMBL" id="BGZK01001732">
    <property type="protein sequence ID" value="GBP85363.1"/>
    <property type="molecule type" value="Genomic_DNA"/>
</dbReference>
<accession>A0A4C1ZDZ2</accession>
<reference evidence="1 2" key="1">
    <citation type="journal article" date="2019" name="Commun. Biol.">
        <title>The bagworm genome reveals a unique fibroin gene that provides high tensile strength.</title>
        <authorList>
            <person name="Kono N."/>
            <person name="Nakamura H."/>
            <person name="Ohtoshi R."/>
            <person name="Tomita M."/>
            <person name="Numata K."/>
            <person name="Arakawa K."/>
        </authorList>
    </citation>
    <scope>NUCLEOTIDE SEQUENCE [LARGE SCALE GENOMIC DNA]</scope>
</reference>
<protein>
    <submittedName>
        <fullName evidence="1">Uncharacterized protein</fullName>
    </submittedName>
</protein>
<comment type="caution">
    <text evidence="1">The sequence shown here is derived from an EMBL/GenBank/DDBJ whole genome shotgun (WGS) entry which is preliminary data.</text>
</comment>
<dbReference type="Proteomes" id="UP000299102">
    <property type="component" value="Unassembled WGS sequence"/>
</dbReference>
<evidence type="ECO:0000313" key="1">
    <source>
        <dbReference type="EMBL" id="GBP85363.1"/>
    </source>
</evidence>
<keyword evidence="2" id="KW-1185">Reference proteome</keyword>
<dbReference type="AlphaFoldDB" id="A0A4C1ZDZ2"/>
<organism evidence="1 2">
    <name type="scientific">Eumeta variegata</name>
    <name type="common">Bagworm moth</name>
    <name type="synonym">Eumeta japonica</name>
    <dbReference type="NCBI Taxonomy" id="151549"/>
    <lineage>
        <taxon>Eukaryota</taxon>
        <taxon>Metazoa</taxon>
        <taxon>Ecdysozoa</taxon>
        <taxon>Arthropoda</taxon>
        <taxon>Hexapoda</taxon>
        <taxon>Insecta</taxon>
        <taxon>Pterygota</taxon>
        <taxon>Neoptera</taxon>
        <taxon>Endopterygota</taxon>
        <taxon>Lepidoptera</taxon>
        <taxon>Glossata</taxon>
        <taxon>Ditrysia</taxon>
        <taxon>Tineoidea</taxon>
        <taxon>Psychidae</taxon>
        <taxon>Oiketicinae</taxon>
        <taxon>Eumeta</taxon>
    </lineage>
</organism>
<proteinExistence type="predicted"/>
<gene>
    <name evidence="1" type="ORF">EVAR_90656_1</name>
</gene>